<dbReference type="SUPFAM" id="SSF47413">
    <property type="entry name" value="lambda repressor-like DNA-binding domains"/>
    <property type="match status" value="1"/>
</dbReference>
<evidence type="ECO:0000256" key="6">
    <source>
        <dbReference type="ARBA" id="ARBA00023159"/>
    </source>
</evidence>
<evidence type="ECO:0000256" key="11">
    <source>
        <dbReference type="RuleBase" id="RU000682"/>
    </source>
</evidence>
<dbReference type="Pfam" id="PF00157">
    <property type="entry name" value="Pou"/>
    <property type="match status" value="1"/>
</dbReference>
<evidence type="ECO:0000256" key="4">
    <source>
        <dbReference type="ARBA" id="ARBA00023125"/>
    </source>
</evidence>
<dbReference type="PROSITE" id="PS00465">
    <property type="entry name" value="POU_2"/>
    <property type="match status" value="1"/>
</dbReference>
<dbReference type="GO" id="GO:0000981">
    <property type="term" value="F:DNA-binding transcription factor activity, RNA polymerase II-specific"/>
    <property type="evidence" value="ECO:0007669"/>
    <property type="project" value="InterPro"/>
</dbReference>
<evidence type="ECO:0000256" key="10">
    <source>
        <dbReference type="PROSITE-ProRule" id="PRU00108"/>
    </source>
</evidence>
<dbReference type="Proteomes" id="UP000808372">
    <property type="component" value="Chromosome 19"/>
</dbReference>
<dbReference type="PANTHER" id="PTHR11636">
    <property type="entry name" value="POU DOMAIN"/>
    <property type="match status" value="1"/>
</dbReference>
<dbReference type="InterPro" id="IPR017970">
    <property type="entry name" value="Homeobox_CS"/>
</dbReference>
<dbReference type="GO" id="GO:0010557">
    <property type="term" value="P:positive regulation of macromolecule biosynthetic process"/>
    <property type="evidence" value="ECO:0007669"/>
    <property type="project" value="UniProtKB-ARBA"/>
</dbReference>
<feature type="domain" description="POU-specific" evidence="15">
    <location>
        <begin position="159"/>
        <end position="233"/>
    </location>
</feature>
<dbReference type="PANTHER" id="PTHR11636:SF84">
    <property type="entry name" value="NETRIN-1-RELATED"/>
    <property type="match status" value="1"/>
</dbReference>
<dbReference type="PROSITE" id="PS51179">
    <property type="entry name" value="POU_3"/>
    <property type="match status" value="1"/>
</dbReference>
<evidence type="ECO:0000256" key="1">
    <source>
        <dbReference type="ARBA" id="ARBA00004123"/>
    </source>
</evidence>
<keyword evidence="4 10" id="KW-0238">DNA-binding</keyword>
<comment type="subcellular location">
    <subcellularLocation>
        <location evidence="1 10 11">Nucleus</location>
    </subcellularLocation>
</comment>
<evidence type="ECO:0000256" key="13">
    <source>
        <dbReference type="SAM" id="MobiDB-lite"/>
    </source>
</evidence>
<feature type="DNA-binding region" description="Homeobox" evidence="10">
    <location>
        <begin position="249"/>
        <end position="308"/>
    </location>
</feature>
<keyword evidence="8 10" id="KW-0539">Nucleus</keyword>
<accession>A0A8U1H3F1</accession>
<reference evidence="17" key="1">
    <citation type="submission" date="2025-08" db="UniProtKB">
        <authorList>
            <consortium name="RefSeq"/>
        </authorList>
    </citation>
    <scope>IDENTIFICATION</scope>
    <source>
        <tissue evidence="17">White muscle</tissue>
    </source>
</reference>
<dbReference type="PROSITE" id="PS00027">
    <property type="entry name" value="HOMEOBOX_1"/>
    <property type="match status" value="1"/>
</dbReference>
<name>A0A8U1H3F1_SALNM</name>
<organism evidence="16 17">
    <name type="scientific">Salvelinus namaycush</name>
    <name type="common">Lake trout</name>
    <name type="synonym">Salmo namaycush</name>
    <dbReference type="NCBI Taxonomy" id="8040"/>
    <lineage>
        <taxon>Eukaryota</taxon>
        <taxon>Metazoa</taxon>
        <taxon>Chordata</taxon>
        <taxon>Craniata</taxon>
        <taxon>Vertebrata</taxon>
        <taxon>Euteleostomi</taxon>
        <taxon>Actinopterygii</taxon>
        <taxon>Neopterygii</taxon>
        <taxon>Teleostei</taxon>
        <taxon>Protacanthopterygii</taxon>
        <taxon>Salmoniformes</taxon>
        <taxon>Salmonidae</taxon>
        <taxon>Salmoninae</taxon>
        <taxon>Salvelinus</taxon>
    </lineage>
</organism>
<evidence type="ECO:0000256" key="12">
    <source>
        <dbReference type="RuleBase" id="RU361194"/>
    </source>
</evidence>
<dbReference type="InterPro" id="IPR001356">
    <property type="entry name" value="HD"/>
</dbReference>
<dbReference type="PROSITE" id="PS50071">
    <property type="entry name" value="HOMEOBOX_2"/>
    <property type="match status" value="1"/>
</dbReference>
<evidence type="ECO:0000256" key="8">
    <source>
        <dbReference type="ARBA" id="ARBA00023242"/>
    </source>
</evidence>
<feature type="domain" description="Homeobox" evidence="14">
    <location>
        <begin position="247"/>
        <end position="307"/>
    </location>
</feature>
<evidence type="ECO:0000256" key="5">
    <source>
        <dbReference type="ARBA" id="ARBA00023155"/>
    </source>
</evidence>
<dbReference type="InterPro" id="IPR013847">
    <property type="entry name" value="POU"/>
</dbReference>
<dbReference type="InterPro" id="IPR010982">
    <property type="entry name" value="Lambda_DNA-bd_dom_sf"/>
</dbReference>
<dbReference type="SMART" id="SM00389">
    <property type="entry name" value="HOX"/>
    <property type="match status" value="1"/>
</dbReference>
<dbReference type="Gene3D" id="1.10.10.60">
    <property type="entry name" value="Homeodomain-like"/>
    <property type="match status" value="1"/>
</dbReference>
<evidence type="ECO:0000256" key="3">
    <source>
        <dbReference type="ARBA" id="ARBA00023015"/>
    </source>
</evidence>
<dbReference type="InterPro" id="IPR009057">
    <property type="entry name" value="Homeodomain-like_sf"/>
</dbReference>
<dbReference type="AlphaFoldDB" id="A0A8U1H3F1"/>
<keyword evidence="3" id="KW-0805">Transcription regulation</keyword>
<keyword evidence="16" id="KW-1185">Reference proteome</keyword>
<dbReference type="SUPFAM" id="SSF46689">
    <property type="entry name" value="Homeodomain-like"/>
    <property type="match status" value="1"/>
</dbReference>
<evidence type="ECO:0000259" key="14">
    <source>
        <dbReference type="PROSITE" id="PS50071"/>
    </source>
</evidence>
<dbReference type="GeneID" id="120063779"/>
<dbReference type="InterPro" id="IPR000327">
    <property type="entry name" value="POU_dom"/>
</dbReference>
<gene>
    <name evidence="17" type="primary">pou1f1</name>
</gene>
<dbReference type="SMART" id="SM00352">
    <property type="entry name" value="POU"/>
    <property type="match status" value="1"/>
</dbReference>
<comment type="function">
    <text evidence="9">Transcription factor that activates growth hormone and prolactin genes. Specifically binds to the consensus sequence 5'-TAAAT-3'.</text>
</comment>
<sequence>MSCQAFSADSFTTLAGDSLPLLMHHASAADCLPSSASTHTHNMVSAVPSGLSLLQSSKRSHMHLSTSTLGNALSNGPPGLHYPVTPCHYSNQQTTYGMMAGSLAPCLYKFPEHGLGGGSCSLSHSFPPLPPAVLSEEPPLGGTKDLRLRSRPPDDPPDMDSPQIRELEKFANDFKLRRIKLGYTQTNVGEALAAVHGSEFSQTTICRFENLQLSFKNACTLKAILAKWLDEAEQAGALFNEKMGMNERKRKRRTTISLGAKEALERSFGEKIKPSSQEIVRMAEGLHLEKEVVRVWFCNRRQREKRVKTSLHHSSYLTKDSPTYR</sequence>
<keyword evidence="5 10" id="KW-0371">Homeobox</keyword>
<dbReference type="FunFam" id="1.10.10.60:FF:000150">
    <property type="entry name" value="POU domain protein"/>
    <property type="match status" value="1"/>
</dbReference>
<keyword evidence="7 12" id="KW-0804">Transcription</keyword>
<feature type="region of interest" description="Disordered" evidence="13">
    <location>
        <begin position="131"/>
        <end position="162"/>
    </location>
</feature>
<dbReference type="PRINTS" id="PR00028">
    <property type="entry name" value="POUDOMAIN"/>
</dbReference>
<evidence type="ECO:0000313" key="16">
    <source>
        <dbReference type="Proteomes" id="UP000808372"/>
    </source>
</evidence>
<evidence type="ECO:0000256" key="9">
    <source>
        <dbReference type="ARBA" id="ARBA00056024"/>
    </source>
</evidence>
<dbReference type="PROSITE" id="PS00035">
    <property type="entry name" value="POU_1"/>
    <property type="match status" value="1"/>
</dbReference>
<dbReference type="InterPro" id="IPR050255">
    <property type="entry name" value="POU_domain_TF"/>
</dbReference>
<evidence type="ECO:0000259" key="15">
    <source>
        <dbReference type="PROSITE" id="PS51179"/>
    </source>
</evidence>
<dbReference type="CDD" id="cd00086">
    <property type="entry name" value="homeodomain"/>
    <property type="match status" value="1"/>
</dbReference>
<dbReference type="CTD" id="5449"/>
<keyword evidence="6" id="KW-0010">Activator</keyword>
<dbReference type="GO" id="GO:0000978">
    <property type="term" value="F:RNA polymerase II cis-regulatory region sequence-specific DNA binding"/>
    <property type="evidence" value="ECO:0007669"/>
    <property type="project" value="TreeGrafter"/>
</dbReference>
<dbReference type="RefSeq" id="XP_038870003.1">
    <property type="nucleotide sequence ID" value="XM_039014075.1"/>
</dbReference>
<dbReference type="GO" id="GO:0005634">
    <property type="term" value="C:nucleus"/>
    <property type="evidence" value="ECO:0007669"/>
    <property type="project" value="UniProtKB-SubCell"/>
</dbReference>
<evidence type="ECO:0000313" key="17">
    <source>
        <dbReference type="RefSeq" id="XP_038870003.1"/>
    </source>
</evidence>
<dbReference type="Pfam" id="PF00046">
    <property type="entry name" value="Homeodomain"/>
    <property type="match status" value="1"/>
</dbReference>
<evidence type="ECO:0000256" key="2">
    <source>
        <dbReference type="ARBA" id="ARBA00008811"/>
    </source>
</evidence>
<dbReference type="Gene3D" id="1.10.260.40">
    <property type="entry name" value="lambda repressor-like DNA-binding domains"/>
    <property type="match status" value="1"/>
</dbReference>
<feature type="compositionally biased region" description="Basic and acidic residues" evidence="13">
    <location>
        <begin position="144"/>
        <end position="154"/>
    </location>
</feature>
<protein>
    <recommendedName>
        <fullName evidence="12">POU domain protein</fullName>
    </recommendedName>
</protein>
<proteinExistence type="inferred from homology"/>
<dbReference type="FunFam" id="1.10.260.40:FF:000007">
    <property type="entry name" value="POU domain protein"/>
    <property type="match status" value="1"/>
</dbReference>
<evidence type="ECO:0000256" key="7">
    <source>
        <dbReference type="ARBA" id="ARBA00023163"/>
    </source>
</evidence>
<comment type="similarity">
    <text evidence="2">Belongs to the POU transcription factor family. Class-1 subfamily.</text>
</comment>